<dbReference type="KEGG" id="mgin:FRZ54_20150"/>
<proteinExistence type="predicted"/>
<evidence type="ECO:0000259" key="1">
    <source>
        <dbReference type="Pfam" id="PF24722"/>
    </source>
</evidence>
<sequence>MEYQEFIDQLVNNFPEIKGQVLDEDDVGLITLQMGTFKRFTQKAINENNIQTVKKCFDFISLHNSMVNSRIQNSIGITYLAKLTIRKNSKIEKLLPPELKNIRDSLHRHYNSVSENKGFNNFINELEQLEKKKKS</sequence>
<organism evidence="2 3">
    <name type="scientific">Mucilaginibacter ginsenosidivorans</name>
    <dbReference type="NCBI Taxonomy" id="398053"/>
    <lineage>
        <taxon>Bacteria</taxon>
        <taxon>Pseudomonadati</taxon>
        <taxon>Bacteroidota</taxon>
        <taxon>Sphingobacteriia</taxon>
        <taxon>Sphingobacteriales</taxon>
        <taxon>Sphingobacteriaceae</taxon>
        <taxon>Mucilaginibacter</taxon>
    </lineage>
</organism>
<dbReference type="OrthoDB" id="798224at2"/>
<feature type="domain" description="DUF7674" evidence="1">
    <location>
        <begin position="8"/>
        <end position="109"/>
    </location>
</feature>
<dbReference type="AlphaFoldDB" id="A0A5B8V0P8"/>
<dbReference type="Pfam" id="PF24722">
    <property type="entry name" value="DUF7674"/>
    <property type="match status" value="1"/>
</dbReference>
<reference evidence="2 3" key="1">
    <citation type="journal article" date="2017" name="Curr. Microbiol.">
        <title>Mucilaginibacter ginsenosidivorans sp. nov., Isolated from Soil of Ginseng Field.</title>
        <authorList>
            <person name="Kim M.M."/>
            <person name="Siddiqi M.Z."/>
            <person name="Im W.T."/>
        </authorList>
    </citation>
    <scope>NUCLEOTIDE SEQUENCE [LARGE SCALE GENOMIC DNA]</scope>
    <source>
        <strain evidence="2 3">Gsoil 3017</strain>
    </source>
</reference>
<name>A0A5B8V0P8_9SPHI</name>
<evidence type="ECO:0000313" key="3">
    <source>
        <dbReference type="Proteomes" id="UP000321479"/>
    </source>
</evidence>
<gene>
    <name evidence="2" type="ORF">FRZ54_20150</name>
</gene>
<keyword evidence="3" id="KW-1185">Reference proteome</keyword>
<accession>A0A5B8V0P8</accession>
<dbReference type="RefSeq" id="WP_147033612.1">
    <property type="nucleotide sequence ID" value="NZ_CP042436.1"/>
</dbReference>
<dbReference type="Proteomes" id="UP000321479">
    <property type="component" value="Chromosome"/>
</dbReference>
<dbReference type="InterPro" id="IPR056091">
    <property type="entry name" value="DUF7674"/>
</dbReference>
<evidence type="ECO:0000313" key="2">
    <source>
        <dbReference type="EMBL" id="QEC64778.1"/>
    </source>
</evidence>
<dbReference type="EMBL" id="CP042436">
    <property type="protein sequence ID" value="QEC64778.1"/>
    <property type="molecule type" value="Genomic_DNA"/>
</dbReference>
<protein>
    <recommendedName>
        <fullName evidence="1">DUF7674 domain-containing protein</fullName>
    </recommendedName>
</protein>